<evidence type="ECO:0000313" key="1">
    <source>
        <dbReference type="EMBL" id="KKS31609.1"/>
    </source>
</evidence>
<evidence type="ECO:0000313" key="2">
    <source>
        <dbReference type="Proteomes" id="UP000034160"/>
    </source>
</evidence>
<accession>A0A0G0Y4C3</accession>
<protein>
    <submittedName>
        <fullName evidence="1">Uncharacterized protein</fullName>
    </submittedName>
</protein>
<dbReference type="AlphaFoldDB" id="A0A0G0Y4C3"/>
<organism evidence="1 2">
    <name type="scientific">Candidatus Amesbacteria bacterium GW2011_GWA2_42_12</name>
    <dbReference type="NCBI Taxonomy" id="1618356"/>
    <lineage>
        <taxon>Bacteria</taxon>
        <taxon>Candidatus Amesiibacteriota</taxon>
    </lineage>
</organism>
<proteinExistence type="predicted"/>
<reference evidence="1 2" key="1">
    <citation type="journal article" date="2015" name="Nature">
        <title>rRNA introns, odd ribosomes, and small enigmatic genomes across a large radiation of phyla.</title>
        <authorList>
            <person name="Brown C.T."/>
            <person name="Hug L.A."/>
            <person name="Thomas B.C."/>
            <person name="Sharon I."/>
            <person name="Castelle C.J."/>
            <person name="Singh A."/>
            <person name="Wilkins M.J."/>
            <person name="Williams K.H."/>
            <person name="Banfield J.F."/>
        </authorList>
    </citation>
    <scope>NUCLEOTIDE SEQUENCE [LARGE SCALE GENOMIC DNA]</scope>
</reference>
<gene>
    <name evidence="1" type="ORF">UU93_C0016G0011</name>
</gene>
<dbReference type="STRING" id="1618356.UU93_C0016G0011"/>
<dbReference type="EMBL" id="LCCN01000016">
    <property type="protein sequence ID" value="KKS31609.1"/>
    <property type="molecule type" value="Genomic_DNA"/>
</dbReference>
<name>A0A0G0Y4C3_9BACT</name>
<dbReference type="Proteomes" id="UP000034160">
    <property type="component" value="Unassembled WGS sequence"/>
</dbReference>
<sequence>MFSTSIIKIDGNKAINFINNSKDFVEVIFTIDGKEVKEGKNLDEKTKGCAYPPKLEKPVKKMKNGSMLPFNRNGGEVVAYIFAGDGQYKDDDLEKPAFLKHKLVDKISFKRTSDKPIEIIKIRY</sequence>
<comment type="caution">
    <text evidence="1">The sequence shown here is derived from an EMBL/GenBank/DDBJ whole genome shotgun (WGS) entry which is preliminary data.</text>
</comment>